<dbReference type="AlphaFoldDB" id="A0A4P2QIU3"/>
<reference evidence="3 4" key="1">
    <citation type="submission" date="2015-09" db="EMBL/GenBank/DDBJ databases">
        <title>Sorangium comparison.</title>
        <authorList>
            <person name="Zaburannyi N."/>
            <person name="Bunk B."/>
            <person name="Overmann J."/>
            <person name="Mueller R."/>
        </authorList>
    </citation>
    <scope>NUCLEOTIDE SEQUENCE [LARGE SCALE GENOMIC DNA]</scope>
    <source>
        <strain evidence="3 4">So ce836</strain>
    </source>
</reference>
<dbReference type="EMBL" id="CP012672">
    <property type="protein sequence ID" value="AUX29521.1"/>
    <property type="molecule type" value="Genomic_DNA"/>
</dbReference>
<evidence type="ECO:0000256" key="1">
    <source>
        <dbReference type="SAM" id="MobiDB-lite"/>
    </source>
</evidence>
<protein>
    <recommendedName>
        <fullName evidence="5">VWFA domain-containing protein</fullName>
    </recommendedName>
</protein>
<dbReference type="PROSITE" id="PS51257">
    <property type="entry name" value="PROKAR_LIPOPROTEIN"/>
    <property type="match status" value="1"/>
</dbReference>
<proteinExistence type="predicted"/>
<dbReference type="InterPro" id="IPR036465">
    <property type="entry name" value="vWFA_dom_sf"/>
</dbReference>
<dbReference type="SUPFAM" id="SSF53300">
    <property type="entry name" value="vWA-like"/>
    <property type="match status" value="1"/>
</dbReference>
<accession>A0A4P2QIU3</accession>
<feature type="compositionally biased region" description="Gly residues" evidence="1">
    <location>
        <begin position="29"/>
        <end position="66"/>
    </location>
</feature>
<feature type="region of interest" description="Disordered" evidence="1">
    <location>
        <begin position="29"/>
        <end position="70"/>
    </location>
</feature>
<feature type="chain" id="PRO_5020516206" description="VWFA domain-containing protein" evidence="2">
    <location>
        <begin position="21"/>
        <end position="454"/>
    </location>
</feature>
<evidence type="ECO:0000313" key="3">
    <source>
        <dbReference type="EMBL" id="AUX29521.1"/>
    </source>
</evidence>
<evidence type="ECO:0008006" key="5">
    <source>
        <dbReference type="Google" id="ProtNLM"/>
    </source>
</evidence>
<name>A0A4P2QIU3_SORCE</name>
<evidence type="ECO:0000313" key="4">
    <source>
        <dbReference type="Proteomes" id="UP000295497"/>
    </source>
</evidence>
<organism evidence="3 4">
    <name type="scientific">Sorangium cellulosum</name>
    <name type="common">Polyangium cellulosum</name>
    <dbReference type="NCBI Taxonomy" id="56"/>
    <lineage>
        <taxon>Bacteria</taxon>
        <taxon>Pseudomonadati</taxon>
        <taxon>Myxococcota</taxon>
        <taxon>Polyangia</taxon>
        <taxon>Polyangiales</taxon>
        <taxon>Polyangiaceae</taxon>
        <taxon>Sorangium</taxon>
    </lineage>
</organism>
<dbReference type="Proteomes" id="UP000295497">
    <property type="component" value="Chromosome"/>
</dbReference>
<sequence length="454" mass="47407">MKLSTKTLVGLIGLGLLAAAASIGGCSGGGGEASSGNNGSGSGSGGGGGGSDTTGSGLGDGGGFQFDGGTEDGSLNEDTACIATKLQADYEQRPADIIFLIDNSESMTDEINSVQRNINQNFASIIERSGIDYRVIMISKHGSSDLEQSVCIEAPLGSGSCSPVPTAPNTNPPHFYQYSLEVSSVNSLCLAIDTLKGAIPPKGETTSPGWSQWLRPDSLKVFVEITDDGVDCSTISLGADATKTDDGDIALKDIDDDDTESLAGGTKAAQDFDAALTKLAPELFGSPSARNYMFFSFVGIVENTPPTAPWPPEEPVTWKQCRPGSVDPGTTYQTLSVMTGGLRYPINQYDTYDAVFQAIADSVISGAKLSCEIEVPKAPGGHSIDLDTVQIEFTPSNGGQKQTFSQVKTPEECKPMSFYIDEGIIRLCPDTCSMAVQDNSAGMNLLYGCSVNPN</sequence>
<keyword evidence="2" id="KW-0732">Signal</keyword>
<feature type="signal peptide" evidence="2">
    <location>
        <begin position="1"/>
        <end position="20"/>
    </location>
</feature>
<gene>
    <name evidence="3" type="ORF">SOCE836_016110</name>
</gene>
<evidence type="ECO:0000256" key="2">
    <source>
        <dbReference type="SAM" id="SignalP"/>
    </source>
</evidence>